<organism evidence="1">
    <name type="scientific">viral metagenome</name>
    <dbReference type="NCBI Taxonomy" id="1070528"/>
    <lineage>
        <taxon>unclassified sequences</taxon>
        <taxon>metagenomes</taxon>
        <taxon>organismal metagenomes</taxon>
    </lineage>
</organism>
<protein>
    <submittedName>
        <fullName evidence="1">Uncharacterized protein</fullName>
    </submittedName>
</protein>
<accession>A0A6C0I791</accession>
<dbReference type="EMBL" id="MN740117">
    <property type="protein sequence ID" value="QHT88450.1"/>
    <property type="molecule type" value="Genomic_DNA"/>
</dbReference>
<sequence length="93" mass="10735">MGSSLVRLYQEKFEIEVKMNDLTRSIRYEQNKANSGIPPNKYTIAYLQTCLNAYSHLYKAVKSSISEKKEPVIPLIFVPKKQYVLESVVVHQV</sequence>
<evidence type="ECO:0000313" key="1">
    <source>
        <dbReference type="EMBL" id="QHT88450.1"/>
    </source>
</evidence>
<dbReference type="AlphaFoldDB" id="A0A6C0I791"/>
<proteinExistence type="predicted"/>
<reference evidence="1" key="1">
    <citation type="journal article" date="2020" name="Nature">
        <title>Giant virus diversity and host interactions through global metagenomics.</title>
        <authorList>
            <person name="Schulz F."/>
            <person name="Roux S."/>
            <person name="Paez-Espino D."/>
            <person name="Jungbluth S."/>
            <person name="Walsh D.A."/>
            <person name="Denef V.J."/>
            <person name="McMahon K.D."/>
            <person name="Konstantinidis K.T."/>
            <person name="Eloe-Fadrosh E.A."/>
            <person name="Kyrpides N.C."/>
            <person name="Woyke T."/>
        </authorList>
    </citation>
    <scope>NUCLEOTIDE SEQUENCE</scope>
    <source>
        <strain evidence="1">GVMAG-M-3300023184-50</strain>
    </source>
</reference>
<name>A0A6C0I791_9ZZZZ</name>